<gene>
    <name evidence="2" type="ORF">HNQ64_000878</name>
</gene>
<dbReference type="PANTHER" id="PTHR37494">
    <property type="entry name" value="HEMAGGLUTININ"/>
    <property type="match status" value="1"/>
</dbReference>
<dbReference type="PANTHER" id="PTHR37494:SF1">
    <property type="entry name" value="STAPHYLOCOCCUS AUREUS SURFACE PROTEIN A"/>
    <property type="match status" value="1"/>
</dbReference>
<dbReference type="Proteomes" id="UP000534294">
    <property type="component" value="Unassembled WGS sequence"/>
</dbReference>
<evidence type="ECO:0000313" key="3">
    <source>
        <dbReference type="Proteomes" id="UP000534294"/>
    </source>
</evidence>
<dbReference type="Gene3D" id="2.60.40.10">
    <property type="entry name" value="Immunoglobulins"/>
    <property type="match status" value="6"/>
</dbReference>
<dbReference type="SMART" id="SM00409">
    <property type="entry name" value="IG"/>
    <property type="match status" value="2"/>
</dbReference>
<feature type="domain" description="Immunoglobulin" evidence="1">
    <location>
        <begin position="178"/>
        <end position="258"/>
    </location>
</feature>
<dbReference type="AlphaFoldDB" id="A0A7W7YIA3"/>
<dbReference type="InterPro" id="IPR044023">
    <property type="entry name" value="Ig_7"/>
</dbReference>
<dbReference type="SUPFAM" id="SSF48726">
    <property type="entry name" value="Immunoglobulin"/>
    <property type="match status" value="2"/>
</dbReference>
<sequence>MNLFSVIDKFKKPFSRYSSLLLLFQRSPIVQMLFPEAKLLTSAAFVDTTKFVITSVVGLGAFDSVAGATSVSQVAPSAGSATVPVTAGTNLAGVFQIVGGGGHTPQSWSVSSGTLPSGLTLANAKSKTTTLTGTTTQTGNHVVTIRGWENANFSGRSAQASFTLQVSAGAGAAIGTHPASTTISSGSTATLTVSATGGAPLTYQWYEGASGVTTQPVGTNAASFTTPNLTATKSYWVKVSNAANPGGAQSNTATVTVLQPAAIAEQPVSTQVNSGQSTTLSVVATGDGPLTYQWYQGVSGLITTPVGTNAASFTTPSLLTSTSYWVRVSNAALPGGVDSSTVTVSVTAPAEPTILTASTLATGFVGNIYSTSLSVIGGTGPYTWRVSEGVLPAGLTLSDQGLLSGTPQSSSRNSFTVEVADVQARVATKVFTLPLTDLVIRTAVLPTAVQGVAFSHSLQHTGGTGPYTWEIASGAPPAGITLSPAGVLSGIPTASGSATFTVRLTDGSPVVLVKSLTLPVSATYLAPIVDPVAFSPTTLGALVNQIVTASNYPKTFAITGLPKGLTFVPSTGVIKGRATVPGRYEVQVRASNAGGVSAVVVAPWVVNALDVHQVGNFTGLIKREAGANKGLGGTFSLTTTSLGAYTLKVTGALPTSGAAAAGMAYSAKGFLNASAPHISVVLGGQTLTLNLEAGTGEVTGQLGAAAVNGWRNAWHVRDQPATAYVGYYSLALDLQEARDRSSLTIPHGTGFATFSVTPAGTLILLGKTADGETITSSSFLSSQGQLAVYTPLYKKLGSVQGELLLDLQGAGFEDNVILGGLSWVKPVTVSRLYPASFGDVPLTAAGAYLAESSKTKAILGLPTVGNVTLDLTEGGLSFSATDPRLQFTFTAANKVVLPIITENPGKVALTITPGTGKVSGSFTLVETSPPLTRAKVPLVGQVVRLADGSVKAVGYFLLPQIPQLNEKATATPILSGGFSLLQPLP</sequence>
<dbReference type="Pfam" id="PF19081">
    <property type="entry name" value="Ig_7"/>
    <property type="match status" value="2"/>
</dbReference>
<organism evidence="2 3">
    <name type="scientific">Prosthecobacter dejongeii</name>
    <dbReference type="NCBI Taxonomy" id="48465"/>
    <lineage>
        <taxon>Bacteria</taxon>
        <taxon>Pseudomonadati</taxon>
        <taxon>Verrucomicrobiota</taxon>
        <taxon>Verrucomicrobiia</taxon>
        <taxon>Verrucomicrobiales</taxon>
        <taxon>Verrucomicrobiaceae</taxon>
        <taxon>Prosthecobacter</taxon>
    </lineage>
</organism>
<dbReference type="InterPro" id="IPR013783">
    <property type="entry name" value="Ig-like_fold"/>
</dbReference>
<proteinExistence type="predicted"/>
<evidence type="ECO:0000259" key="1">
    <source>
        <dbReference type="SMART" id="SM00409"/>
    </source>
</evidence>
<feature type="domain" description="Immunoglobulin" evidence="1">
    <location>
        <begin position="267"/>
        <end position="347"/>
    </location>
</feature>
<dbReference type="EMBL" id="JACHIF010000001">
    <property type="protein sequence ID" value="MBB5036644.1"/>
    <property type="molecule type" value="Genomic_DNA"/>
</dbReference>
<comment type="caution">
    <text evidence="2">The sequence shown here is derived from an EMBL/GenBank/DDBJ whole genome shotgun (WGS) entry which is preliminary data.</text>
</comment>
<reference evidence="2 3" key="1">
    <citation type="submission" date="2020-08" db="EMBL/GenBank/DDBJ databases">
        <title>Genomic Encyclopedia of Type Strains, Phase IV (KMG-IV): sequencing the most valuable type-strain genomes for metagenomic binning, comparative biology and taxonomic classification.</title>
        <authorList>
            <person name="Goeker M."/>
        </authorList>
    </citation>
    <scope>NUCLEOTIDE SEQUENCE [LARGE SCALE GENOMIC DNA]</scope>
    <source>
        <strain evidence="2 3">DSM 12251</strain>
    </source>
</reference>
<accession>A0A7W7YIA3</accession>
<protein>
    <recommendedName>
        <fullName evidence="1">Immunoglobulin domain-containing protein</fullName>
    </recommendedName>
</protein>
<evidence type="ECO:0000313" key="2">
    <source>
        <dbReference type="EMBL" id="MBB5036644.1"/>
    </source>
</evidence>
<dbReference type="InterPro" id="IPR036179">
    <property type="entry name" value="Ig-like_dom_sf"/>
</dbReference>
<keyword evidence="3" id="KW-1185">Reference proteome</keyword>
<dbReference type="RefSeq" id="WP_184205692.1">
    <property type="nucleotide sequence ID" value="NZ_JACHIF010000001.1"/>
</dbReference>
<dbReference type="InterPro" id="IPR003599">
    <property type="entry name" value="Ig_sub"/>
</dbReference>
<name>A0A7W7YIA3_9BACT</name>
<dbReference type="Pfam" id="PF05345">
    <property type="entry name" value="He_PIG"/>
    <property type="match status" value="3"/>
</dbReference>